<evidence type="ECO:0000256" key="4">
    <source>
        <dbReference type="ARBA" id="ARBA00022516"/>
    </source>
</evidence>
<dbReference type="InterPro" id="IPR000089">
    <property type="entry name" value="Biotin_lipoyl"/>
</dbReference>
<keyword evidence="6 9" id="KW-0443">Lipid metabolism</keyword>
<dbReference type="Gene3D" id="2.40.50.100">
    <property type="match status" value="1"/>
</dbReference>
<dbReference type="CDD" id="cd06850">
    <property type="entry name" value="biotinyl_domain"/>
    <property type="match status" value="1"/>
</dbReference>
<comment type="function">
    <text evidence="1 9">This protein is a component of the acetyl coenzyme A carboxylase complex; first, biotin carboxylase catalyzes the carboxylation of the carrier protein and then the transcarboxylase transfers the carboxyl group to form malonyl-CoA.</text>
</comment>
<keyword evidence="4 9" id="KW-0444">Lipid biosynthesis</keyword>
<evidence type="ECO:0000313" key="12">
    <source>
        <dbReference type="Proteomes" id="UP000236655"/>
    </source>
</evidence>
<dbReference type="PRINTS" id="PR01071">
    <property type="entry name" value="ACOABIOTINCC"/>
</dbReference>
<dbReference type="PROSITE" id="PS00188">
    <property type="entry name" value="BIOTIN"/>
    <property type="match status" value="1"/>
</dbReference>
<evidence type="ECO:0000313" key="11">
    <source>
        <dbReference type="EMBL" id="AUR51859.1"/>
    </source>
</evidence>
<evidence type="ECO:0000256" key="5">
    <source>
        <dbReference type="ARBA" id="ARBA00022832"/>
    </source>
</evidence>
<keyword evidence="7 9" id="KW-0275">Fatty acid biosynthesis</keyword>
<evidence type="ECO:0000259" key="10">
    <source>
        <dbReference type="PROSITE" id="PS50968"/>
    </source>
</evidence>
<dbReference type="InterPro" id="IPR001882">
    <property type="entry name" value="Biotin_BS"/>
</dbReference>
<dbReference type="InterPro" id="IPR011053">
    <property type="entry name" value="Single_hybrid_motif"/>
</dbReference>
<protein>
    <recommendedName>
        <fullName evidence="3 9">Biotin carboxyl carrier protein of acetyl-CoA carboxylase</fullName>
    </recommendedName>
</protein>
<dbReference type="UniPathway" id="UPA00094"/>
<proteinExistence type="predicted"/>
<evidence type="ECO:0000256" key="9">
    <source>
        <dbReference type="RuleBase" id="RU364072"/>
    </source>
</evidence>
<dbReference type="InterPro" id="IPR050709">
    <property type="entry name" value="Biotin_Carboxyl_Carrier/Decarb"/>
</dbReference>
<dbReference type="RefSeq" id="WP_102951155.1">
    <property type="nucleotide sequence ID" value="NZ_CP024847.1"/>
</dbReference>
<keyword evidence="12" id="KW-1185">Reference proteome</keyword>
<comment type="pathway">
    <text evidence="2 9">Lipid metabolism; fatty acid biosynthesis.</text>
</comment>
<dbReference type="KEGG" id="nba:CUN60_05960"/>
<evidence type="ECO:0000256" key="3">
    <source>
        <dbReference type="ARBA" id="ARBA00017562"/>
    </source>
</evidence>
<dbReference type="GO" id="GO:0009317">
    <property type="term" value="C:acetyl-CoA carboxylase complex"/>
    <property type="evidence" value="ECO:0007669"/>
    <property type="project" value="InterPro"/>
</dbReference>
<dbReference type="SUPFAM" id="SSF51230">
    <property type="entry name" value="Single hybrid motif"/>
    <property type="match status" value="1"/>
</dbReference>
<evidence type="ECO:0000256" key="8">
    <source>
        <dbReference type="ARBA" id="ARBA00023267"/>
    </source>
</evidence>
<evidence type="ECO:0000256" key="7">
    <source>
        <dbReference type="ARBA" id="ARBA00023160"/>
    </source>
</evidence>
<dbReference type="OrthoDB" id="9811735at2"/>
<evidence type="ECO:0000256" key="1">
    <source>
        <dbReference type="ARBA" id="ARBA00003761"/>
    </source>
</evidence>
<dbReference type="NCBIfam" id="TIGR00531">
    <property type="entry name" value="BCCP"/>
    <property type="match status" value="1"/>
</dbReference>
<dbReference type="FunFam" id="2.40.50.100:FF:000003">
    <property type="entry name" value="Acetyl-CoA carboxylase biotin carboxyl carrier protein"/>
    <property type="match status" value="1"/>
</dbReference>
<evidence type="ECO:0000256" key="6">
    <source>
        <dbReference type="ARBA" id="ARBA00023098"/>
    </source>
</evidence>
<keyword evidence="8 9" id="KW-0092">Biotin</keyword>
<dbReference type="Pfam" id="PF00364">
    <property type="entry name" value="Biotin_lipoyl"/>
    <property type="match status" value="1"/>
</dbReference>
<dbReference type="PANTHER" id="PTHR45266">
    <property type="entry name" value="OXALOACETATE DECARBOXYLASE ALPHA CHAIN"/>
    <property type="match status" value="1"/>
</dbReference>
<accession>A0A2I7N5X7</accession>
<name>A0A2I7N5X7_9NEIS</name>
<dbReference type="GO" id="GO:0003989">
    <property type="term" value="F:acetyl-CoA carboxylase activity"/>
    <property type="evidence" value="ECO:0007669"/>
    <property type="project" value="InterPro"/>
</dbReference>
<dbReference type="Proteomes" id="UP000236655">
    <property type="component" value="Chromosome"/>
</dbReference>
<keyword evidence="5 9" id="KW-0276">Fatty acid metabolism</keyword>
<dbReference type="AlphaFoldDB" id="A0A2I7N5X7"/>
<dbReference type="InterPro" id="IPR001249">
    <property type="entry name" value="AcCoA_biotinCC"/>
</dbReference>
<sequence length="156" mass="16880">MDIKKIKAIVDMIKESGIAELEITEGEDKLRVSCVSSVVAPVQPLAAAPSIHQVSIPTSLPQQTTVTHQPEENKPKQIEGETINSPMVGTFYRASSPNSNPFIQVGQEVKVGQVLCIIEAMKLMNQIEADKAGTIKEILAEDGKPVEYGQPLFVIA</sequence>
<evidence type="ECO:0000256" key="2">
    <source>
        <dbReference type="ARBA" id="ARBA00005194"/>
    </source>
</evidence>
<dbReference type="GO" id="GO:0006633">
    <property type="term" value="P:fatty acid biosynthetic process"/>
    <property type="evidence" value="ECO:0007669"/>
    <property type="project" value="UniProtKB-UniPathway"/>
</dbReference>
<reference evidence="12" key="1">
    <citation type="submission" date="2017-11" db="EMBL/GenBank/DDBJ databases">
        <authorList>
            <person name="Chan K.G."/>
            <person name="Lee L.S."/>
        </authorList>
    </citation>
    <scope>NUCLEOTIDE SEQUENCE [LARGE SCALE GENOMIC DNA]</scope>
    <source>
        <strain evidence="12">DSM 100970</strain>
    </source>
</reference>
<gene>
    <name evidence="11" type="ORF">CUN60_05960</name>
</gene>
<feature type="domain" description="Lipoyl-binding" evidence="10">
    <location>
        <begin position="80"/>
        <end position="156"/>
    </location>
</feature>
<dbReference type="PANTHER" id="PTHR45266:SF3">
    <property type="entry name" value="OXALOACETATE DECARBOXYLASE ALPHA CHAIN"/>
    <property type="match status" value="1"/>
</dbReference>
<dbReference type="PROSITE" id="PS50968">
    <property type="entry name" value="BIOTINYL_LIPOYL"/>
    <property type="match status" value="1"/>
</dbReference>
<organism evidence="11 12">
    <name type="scientific">Aquella oligotrophica</name>
    <dbReference type="NCBI Taxonomy" id="2067065"/>
    <lineage>
        <taxon>Bacteria</taxon>
        <taxon>Pseudomonadati</taxon>
        <taxon>Pseudomonadota</taxon>
        <taxon>Betaproteobacteria</taxon>
        <taxon>Neisseriales</taxon>
        <taxon>Neisseriaceae</taxon>
        <taxon>Aquella</taxon>
    </lineage>
</organism>
<dbReference type="EMBL" id="CP024847">
    <property type="protein sequence ID" value="AUR51859.1"/>
    <property type="molecule type" value="Genomic_DNA"/>
</dbReference>